<evidence type="ECO:0000313" key="1">
    <source>
        <dbReference type="EMBL" id="JAS89850.1"/>
    </source>
</evidence>
<sequence length="193" mass="21465">RRGQLNKILRIFCAMDAADLIVQEVSNKDMQAYEMLRAQLGTKKALSREHFNLLISLLESDPIAVLEFPSPTCREAVVISKALARAKLADPARLFGYLAAEDSRRAPVLIHALLAKRCKIDTDLISEYLHRILGSGRTFLCHLRILLAVSRGYPRAITPAVLEFCKRSTHGIAKEILGKHALVTAPCRAHACR</sequence>
<organism evidence="1">
    <name type="scientific">Homalodisca liturata</name>
    <dbReference type="NCBI Taxonomy" id="320908"/>
    <lineage>
        <taxon>Eukaryota</taxon>
        <taxon>Metazoa</taxon>
        <taxon>Ecdysozoa</taxon>
        <taxon>Arthropoda</taxon>
        <taxon>Hexapoda</taxon>
        <taxon>Insecta</taxon>
        <taxon>Pterygota</taxon>
        <taxon>Neoptera</taxon>
        <taxon>Paraneoptera</taxon>
        <taxon>Hemiptera</taxon>
        <taxon>Auchenorrhyncha</taxon>
        <taxon>Membracoidea</taxon>
        <taxon>Cicadellidae</taxon>
        <taxon>Cicadellinae</taxon>
        <taxon>Proconiini</taxon>
        <taxon>Homalodisca</taxon>
    </lineage>
</organism>
<feature type="non-terminal residue" evidence="1">
    <location>
        <position position="193"/>
    </location>
</feature>
<dbReference type="AlphaFoldDB" id="A0A1B6ISI5"/>
<accession>A0A1B6ISI5</accession>
<name>A0A1B6ISI5_9HEMI</name>
<feature type="non-terminal residue" evidence="1">
    <location>
        <position position="1"/>
    </location>
</feature>
<dbReference type="EMBL" id="GECU01017856">
    <property type="protein sequence ID" value="JAS89850.1"/>
    <property type="molecule type" value="Transcribed_RNA"/>
</dbReference>
<protein>
    <submittedName>
        <fullName evidence="1">Uncharacterized protein</fullName>
    </submittedName>
</protein>
<reference evidence="1" key="1">
    <citation type="submission" date="2015-11" db="EMBL/GenBank/DDBJ databases">
        <title>De novo transcriptome assembly of four potential Pierce s Disease insect vectors from Arizona vineyards.</title>
        <authorList>
            <person name="Tassone E.E."/>
        </authorList>
    </citation>
    <scope>NUCLEOTIDE SEQUENCE</scope>
</reference>
<proteinExistence type="predicted"/>
<gene>
    <name evidence="1" type="ORF">g.121</name>
</gene>